<name>A0A4Y7JAJ2_PAPSO</name>
<dbReference type="AlphaFoldDB" id="A0A4Y7JAJ2"/>
<feature type="region of interest" description="Disordered" evidence="1">
    <location>
        <begin position="62"/>
        <end position="87"/>
    </location>
</feature>
<feature type="compositionally biased region" description="Polar residues" evidence="1">
    <location>
        <begin position="100"/>
        <end position="112"/>
    </location>
</feature>
<accession>A0A4Y7JAJ2</accession>
<dbReference type="EMBL" id="CM010718">
    <property type="protein sequence ID" value="RZC57526.1"/>
    <property type="molecule type" value="Genomic_DNA"/>
</dbReference>
<feature type="compositionally biased region" description="Basic and acidic residues" evidence="1">
    <location>
        <begin position="115"/>
        <end position="126"/>
    </location>
</feature>
<feature type="region of interest" description="Disordered" evidence="1">
    <location>
        <begin position="100"/>
        <end position="150"/>
    </location>
</feature>
<dbReference type="Proteomes" id="UP000316621">
    <property type="component" value="Chromosome 4"/>
</dbReference>
<feature type="region of interest" description="Disordered" evidence="1">
    <location>
        <begin position="25"/>
        <end position="47"/>
    </location>
</feature>
<dbReference type="Gramene" id="RZC57526">
    <property type="protein sequence ID" value="RZC57526"/>
    <property type="gene ID" value="C5167_004827"/>
</dbReference>
<gene>
    <name evidence="2" type="ORF">C5167_004827</name>
</gene>
<organism evidence="2 3">
    <name type="scientific">Papaver somniferum</name>
    <name type="common">Opium poppy</name>
    <dbReference type="NCBI Taxonomy" id="3469"/>
    <lineage>
        <taxon>Eukaryota</taxon>
        <taxon>Viridiplantae</taxon>
        <taxon>Streptophyta</taxon>
        <taxon>Embryophyta</taxon>
        <taxon>Tracheophyta</taxon>
        <taxon>Spermatophyta</taxon>
        <taxon>Magnoliopsida</taxon>
        <taxon>Ranunculales</taxon>
        <taxon>Papaveraceae</taxon>
        <taxon>Papaveroideae</taxon>
        <taxon>Papaver</taxon>
    </lineage>
</organism>
<evidence type="ECO:0000313" key="2">
    <source>
        <dbReference type="EMBL" id="RZC57526.1"/>
    </source>
</evidence>
<keyword evidence="3" id="KW-1185">Reference proteome</keyword>
<reference evidence="2 3" key="1">
    <citation type="journal article" date="2018" name="Science">
        <title>The opium poppy genome and morphinan production.</title>
        <authorList>
            <person name="Guo L."/>
            <person name="Winzer T."/>
            <person name="Yang X."/>
            <person name="Li Y."/>
            <person name="Ning Z."/>
            <person name="He Z."/>
            <person name="Teodor R."/>
            <person name="Lu Y."/>
            <person name="Bowser T.A."/>
            <person name="Graham I.A."/>
            <person name="Ye K."/>
        </authorList>
    </citation>
    <scope>NUCLEOTIDE SEQUENCE [LARGE SCALE GENOMIC DNA]</scope>
    <source>
        <strain evidence="3">cv. HN1</strain>
        <tissue evidence="2">Leaves</tissue>
    </source>
</reference>
<protein>
    <submittedName>
        <fullName evidence="2">Uncharacterized protein</fullName>
    </submittedName>
</protein>
<proteinExistence type="predicted"/>
<evidence type="ECO:0000256" key="1">
    <source>
        <dbReference type="SAM" id="MobiDB-lite"/>
    </source>
</evidence>
<sequence>MEQLMSISSFIQDILEDGVIFASHETSSKHPSPCANQIGRSVRARREIDSQVDNIETDIDCLDSTMTEDPSPPTLGIPPTHDVGMNQDVFIGNTTEISSLENASTTHQSPGSGDSRVEETRRDEAHPSTVAESPIAGLDFVDPSANLGSN</sequence>
<evidence type="ECO:0000313" key="3">
    <source>
        <dbReference type="Proteomes" id="UP000316621"/>
    </source>
</evidence>